<protein>
    <submittedName>
        <fullName evidence="2">Uncharacterized protein</fullName>
    </submittedName>
</protein>
<reference evidence="2" key="1">
    <citation type="journal article" date="2020" name="Stud. Mycol.">
        <title>101 Dothideomycetes genomes: a test case for predicting lifestyles and emergence of pathogens.</title>
        <authorList>
            <person name="Haridas S."/>
            <person name="Albert R."/>
            <person name="Binder M."/>
            <person name="Bloem J."/>
            <person name="Labutti K."/>
            <person name="Salamov A."/>
            <person name="Andreopoulos B."/>
            <person name="Baker S."/>
            <person name="Barry K."/>
            <person name="Bills G."/>
            <person name="Bluhm B."/>
            <person name="Cannon C."/>
            <person name="Castanera R."/>
            <person name="Culley D."/>
            <person name="Daum C."/>
            <person name="Ezra D."/>
            <person name="Gonzalez J."/>
            <person name="Henrissat B."/>
            <person name="Kuo A."/>
            <person name="Liang C."/>
            <person name="Lipzen A."/>
            <person name="Lutzoni F."/>
            <person name="Magnuson J."/>
            <person name="Mondo S."/>
            <person name="Nolan M."/>
            <person name="Ohm R."/>
            <person name="Pangilinan J."/>
            <person name="Park H.-J."/>
            <person name="Ramirez L."/>
            <person name="Alfaro M."/>
            <person name="Sun H."/>
            <person name="Tritt A."/>
            <person name="Yoshinaga Y."/>
            <person name="Zwiers L.-H."/>
            <person name="Turgeon B."/>
            <person name="Goodwin S."/>
            <person name="Spatafora J."/>
            <person name="Crous P."/>
            <person name="Grigoriev I."/>
        </authorList>
    </citation>
    <scope>NUCLEOTIDE SEQUENCE</scope>
    <source>
        <strain evidence="2">CBS 122368</strain>
    </source>
</reference>
<feature type="compositionally biased region" description="Basic residues" evidence="1">
    <location>
        <begin position="8"/>
        <end position="17"/>
    </location>
</feature>
<feature type="region of interest" description="Disordered" evidence="1">
    <location>
        <begin position="1"/>
        <end position="34"/>
    </location>
</feature>
<proteinExistence type="predicted"/>
<sequence>MPPTAPFLHRRNPHHHPPPGPPPTPPPNHQPHTLKEDFLFSIPPRLAGYAVMRRASLSQPALHPSHLRSPTLANQRQAGGISDAALVQRDYSALPVLSAA</sequence>
<accession>A0A6A6IUJ4</accession>
<dbReference type="GeneID" id="54581455"/>
<feature type="compositionally biased region" description="Pro residues" evidence="1">
    <location>
        <begin position="18"/>
        <end position="29"/>
    </location>
</feature>
<name>A0A6A6IUJ4_9PLEO</name>
<gene>
    <name evidence="2" type="ORF">BU26DRAFT_515636</name>
</gene>
<dbReference type="EMBL" id="ML987191">
    <property type="protein sequence ID" value="KAF2253270.1"/>
    <property type="molecule type" value="Genomic_DNA"/>
</dbReference>
<organism evidence="2 3">
    <name type="scientific">Trematosphaeria pertusa</name>
    <dbReference type="NCBI Taxonomy" id="390896"/>
    <lineage>
        <taxon>Eukaryota</taxon>
        <taxon>Fungi</taxon>
        <taxon>Dikarya</taxon>
        <taxon>Ascomycota</taxon>
        <taxon>Pezizomycotina</taxon>
        <taxon>Dothideomycetes</taxon>
        <taxon>Pleosporomycetidae</taxon>
        <taxon>Pleosporales</taxon>
        <taxon>Massarineae</taxon>
        <taxon>Trematosphaeriaceae</taxon>
        <taxon>Trematosphaeria</taxon>
    </lineage>
</organism>
<dbReference type="AlphaFoldDB" id="A0A6A6IUJ4"/>
<dbReference type="RefSeq" id="XP_033688274.1">
    <property type="nucleotide sequence ID" value="XM_033828125.1"/>
</dbReference>
<keyword evidence="3" id="KW-1185">Reference proteome</keyword>
<feature type="region of interest" description="Disordered" evidence="1">
    <location>
        <begin position="59"/>
        <end position="78"/>
    </location>
</feature>
<evidence type="ECO:0000313" key="3">
    <source>
        <dbReference type="Proteomes" id="UP000800094"/>
    </source>
</evidence>
<evidence type="ECO:0000256" key="1">
    <source>
        <dbReference type="SAM" id="MobiDB-lite"/>
    </source>
</evidence>
<evidence type="ECO:0000313" key="2">
    <source>
        <dbReference type="EMBL" id="KAF2253270.1"/>
    </source>
</evidence>
<dbReference type="Proteomes" id="UP000800094">
    <property type="component" value="Unassembled WGS sequence"/>
</dbReference>